<dbReference type="Gene3D" id="2.160.20.70">
    <property type="match status" value="1"/>
</dbReference>
<evidence type="ECO:0000256" key="4">
    <source>
        <dbReference type="ARBA" id="ARBA00023306"/>
    </source>
</evidence>
<dbReference type="NCBIfam" id="TIGR01222">
    <property type="entry name" value="minC"/>
    <property type="match status" value="1"/>
</dbReference>
<dbReference type="Proteomes" id="UP000518288">
    <property type="component" value="Unassembled WGS sequence"/>
</dbReference>
<dbReference type="InterPro" id="IPR013033">
    <property type="entry name" value="MinC"/>
</dbReference>
<evidence type="ECO:0000259" key="7">
    <source>
        <dbReference type="Pfam" id="PF03775"/>
    </source>
</evidence>
<dbReference type="InterPro" id="IPR016098">
    <property type="entry name" value="CAP/MinC_C"/>
</dbReference>
<feature type="domain" description="Septum formation inhibitor MinC C-terminal" evidence="7">
    <location>
        <begin position="123"/>
        <end position="225"/>
    </location>
</feature>
<comment type="similarity">
    <text evidence="1 6">Belongs to the MinC family.</text>
</comment>
<organism evidence="9 10">
    <name type="scientific">Sphaerotilus montanus</name>
    <dbReference type="NCBI Taxonomy" id="522889"/>
    <lineage>
        <taxon>Bacteria</taxon>
        <taxon>Pseudomonadati</taxon>
        <taxon>Pseudomonadota</taxon>
        <taxon>Betaproteobacteria</taxon>
        <taxon>Burkholderiales</taxon>
        <taxon>Sphaerotilaceae</taxon>
        <taxon>Sphaerotilus</taxon>
    </lineage>
</organism>
<name>A0A7Y9UHV9_9BURK</name>
<protein>
    <recommendedName>
        <fullName evidence="6">Probable septum site-determining protein MinC</fullName>
    </recommendedName>
</protein>
<evidence type="ECO:0000256" key="5">
    <source>
        <dbReference type="ARBA" id="ARBA00025606"/>
    </source>
</evidence>
<keyword evidence="10" id="KW-1185">Reference proteome</keyword>
<comment type="subunit">
    <text evidence="6">Interacts with MinD and FtsZ.</text>
</comment>
<evidence type="ECO:0000313" key="10">
    <source>
        <dbReference type="Proteomes" id="UP000518288"/>
    </source>
</evidence>
<keyword evidence="4 6" id="KW-0131">Cell cycle</keyword>
<dbReference type="InterPro" id="IPR036145">
    <property type="entry name" value="MinC_C_sf"/>
</dbReference>
<proteinExistence type="inferred from homology"/>
<comment type="function">
    <text evidence="5 6">Cell division inhibitor that blocks the formation of polar Z ring septums. Rapidly oscillates between the poles of the cell to destabilize FtsZ filaments that have formed before they mature into polar Z rings. Prevents FtsZ polymerization.</text>
</comment>
<dbReference type="InterPro" id="IPR007874">
    <property type="entry name" value="MinC_N"/>
</dbReference>
<dbReference type="EMBL" id="JACCFH010000001">
    <property type="protein sequence ID" value="NYG31065.1"/>
    <property type="molecule type" value="Genomic_DNA"/>
</dbReference>
<reference evidence="9 10" key="1">
    <citation type="submission" date="2020-07" db="EMBL/GenBank/DDBJ databases">
        <title>Genomic Encyclopedia of Archaeal and Bacterial Type Strains, Phase II (KMG-II): from individual species to whole genera.</title>
        <authorList>
            <person name="Goeker M."/>
        </authorList>
    </citation>
    <scope>NUCLEOTIDE SEQUENCE [LARGE SCALE GENOMIC DNA]</scope>
    <source>
        <strain evidence="9 10">DSM 21226</strain>
    </source>
</reference>
<dbReference type="HAMAP" id="MF_00267">
    <property type="entry name" value="MinC"/>
    <property type="match status" value="1"/>
</dbReference>
<dbReference type="AlphaFoldDB" id="A0A7Y9UHV9"/>
<comment type="caution">
    <text evidence="9">The sequence shown here is derived from an EMBL/GenBank/DDBJ whole genome shotgun (WGS) entry which is preliminary data.</text>
</comment>
<accession>A0A7Y9UHV9</accession>
<keyword evidence="2 6" id="KW-0132">Cell division</keyword>
<dbReference type="GO" id="GO:1901891">
    <property type="term" value="P:regulation of cell septum assembly"/>
    <property type="evidence" value="ECO:0007669"/>
    <property type="project" value="InterPro"/>
</dbReference>
<dbReference type="PANTHER" id="PTHR34108">
    <property type="entry name" value="SEPTUM SITE-DETERMINING PROTEIN MINC"/>
    <property type="match status" value="1"/>
</dbReference>
<sequence length="229" mass="24190">MFDLKSATLTLVALVVKSPHLSELAEQLKARLGPSTEFFNQDPVLIDLAHIHDSPDEIDFRGLIELLLNYSMVPVAVRGGSPAQMAAAQAAGLCEVPPQEGPSPARSPAIAPPVALRSSVAMVIDRPLRSGQQVYAKGSDLVILALVNHGAEVIADGSIHVYAPLRGKAIAGATGDVNARIFTTCMEPELISIAGIYQTTDPPLPLEVRGKPAQVRLDGDTLIIEPIKG</sequence>
<dbReference type="InterPro" id="IPR005526">
    <property type="entry name" value="Septum_form_inhib_MinC_C"/>
</dbReference>
<gene>
    <name evidence="6" type="primary">minC</name>
    <name evidence="9" type="ORF">BDD16_000051</name>
</gene>
<keyword evidence="3 6" id="KW-0717">Septation</keyword>
<dbReference type="GO" id="GO:0051302">
    <property type="term" value="P:regulation of cell division"/>
    <property type="evidence" value="ECO:0007669"/>
    <property type="project" value="InterPro"/>
</dbReference>
<dbReference type="GO" id="GO:0000917">
    <property type="term" value="P:division septum assembly"/>
    <property type="evidence" value="ECO:0007669"/>
    <property type="project" value="UniProtKB-KW"/>
</dbReference>
<evidence type="ECO:0000313" key="9">
    <source>
        <dbReference type="EMBL" id="NYG31065.1"/>
    </source>
</evidence>
<dbReference type="Pfam" id="PF05209">
    <property type="entry name" value="MinC_N"/>
    <property type="match status" value="1"/>
</dbReference>
<dbReference type="Pfam" id="PF03775">
    <property type="entry name" value="MinC_C"/>
    <property type="match status" value="1"/>
</dbReference>
<evidence type="ECO:0000256" key="3">
    <source>
        <dbReference type="ARBA" id="ARBA00023210"/>
    </source>
</evidence>
<evidence type="ECO:0000259" key="8">
    <source>
        <dbReference type="Pfam" id="PF05209"/>
    </source>
</evidence>
<feature type="domain" description="Septum formation inhibitor MinC N-terminal" evidence="8">
    <location>
        <begin position="2"/>
        <end position="74"/>
    </location>
</feature>
<dbReference type="PANTHER" id="PTHR34108:SF1">
    <property type="entry name" value="SEPTUM SITE-DETERMINING PROTEIN MINC"/>
    <property type="match status" value="1"/>
</dbReference>
<evidence type="ECO:0000256" key="6">
    <source>
        <dbReference type="HAMAP-Rule" id="MF_00267"/>
    </source>
</evidence>
<evidence type="ECO:0000256" key="2">
    <source>
        <dbReference type="ARBA" id="ARBA00022618"/>
    </source>
</evidence>
<dbReference type="Gene3D" id="3.30.70.260">
    <property type="match status" value="1"/>
</dbReference>
<dbReference type="SUPFAM" id="SSF63848">
    <property type="entry name" value="Cell-division inhibitor MinC, C-terminal domain"/>
    <property type="match status" value="1"/>
</dbReference>
<evidence type="ECO:0000256" key="1">
    <source>
        <dbReference type="ARBA" id="ARBA00006291"/>
    </source>
</evidence>
<dbReference type="GO" id="GO:0000902">
    <property type="term" value="P:cell morphogenesis"/>
    <property type="evidence" value="ECO:0007669"/>
    <property type="project" value="InterPro"/>
</dbReference>